<dbReference type="Pfam" id="PF13416">
    <property type="entry name" value="SBP_bac_8"/>
    <property type="match status" value="1"/>
</dbReference>
<dbReference type="SUPFAM" id="SSF53850">
    <property type="entry name" value="Periplasmic binding protein-like II"/>
    <property type="match status" value="1"/>
</dbReference>
<name>A0AAU9D5K3_9LACO</name>
<evidence type="ECO:0000256" key="4">
    <source>
        <dbReference type="SAM" id="SignalP"/>
    </source>
</evidence>
<dbReference type="GO" id="GO:0015768">
    <property type="term" value="P:maltose transport"/>
    <property type="evidence" value="ECO:0007669"/>
    <property type="project" value="TreeGrafter"/>
</dbReference>
<feature type="chain" id="PRO_5043448568" evidence="4">
    <location>
        <begin position="27"/>
        <end position="415"/>
    </location>
</feature>
<dbReference type="GO" id="GO:0042956">
    <property type="term" value="P:maltodextrin transmembrane transport"/>
    <property type="evidence" value="ECO:0007669"/>
    <property type="project" value="TreeGrafter"/>
</dbReference>
<keyword evidence="2" id="KW-0813">Transport</keyword>
<dbReference type="KEGG" id="xap:XA3_12240"/>
<dbReference type="Proteomes" id="UP001321861">
    <property type="component" value="Chromosome"/>
</dbReference>
<evidence type="ECO:0000313" key="5">
    <source>
        <dbReference type="EMBL" id="BDR58783.1"/>
    </source>
</evidence>
<organism evidence="5 6">
    <name type="scientific">Xylocopilactobacillus apicola</name>
    <dbReference type="NCBI Taxonomy" id="2932184"/>
    <lineage>
        <taxon>Bacteria</taxon>
        <taxon>Bacillati</taxon>
        <taxon>Bacillota</taxon>
        <taxon>Bacilli</taxon>
        <taxon>Lactobacillales</taxon>
        <taxon>Lactobacillaceae</taxon>
        <taxon>Xylocopilactobacillus</taxon>
    </lineage>
</organism>
<dbReference type="GO" id="GO:1901982">
    <property type="term" value="F:maltose binding"/>
    <property type="evidence" value="ECO:0007669"/>
    <property type="project" value="TreeGrafter"/>
</dbReference>
<reference evidence="5 6" key="1">
    <citation type="journal article" date="2023" name="Microbiol. Spectr.">
        <title>Symbiosis of Carpenter Bees with Uncharacterized Lactic Acid Bacteria Showing NAD Auxotrophy.</title>
        <authorList>
            <person name="Kawasaki S."/>
            <person name="Ozawa K."/>
            <person name="Mori T."/>
            <person name="Yamamoto A."/>
            <person name="Ito M."/>
            <person name="Ohkuma M."/>
            <person name="Sakamoto M."/>
            <person name="Matsutani M."/>
        </authorList>
    </citation>
    <scope>NUCLEOTIDE SEQUENCE [LARGE SCALE GENOMIC DNA]</scope>
    <source>
        <strain evidence="5 6">XA3</strain>
    </source>
</reference>
<dbReference type="PANTHER" id="PTHR30061">
    <property type="entry name" value="MALTOSE-BINDING PERIPLASMIC PROTEIN"/>
    <property type="match status" value="1"/>
</dbReference>
<evidence type="ECO:0000256" key="3">
    <source>
        <dbReference type="ARBA" id="ARBA00022729"/>
    </source>
</evidence>
<evidence type="ECO:0000313" key="6">
    <source>
        <dbReference type="Proteomes" id="UP001321861"/>
    </source>
</evidence>
<evidence type="ECO:0000256" key="1">
    <source>
        <dbReference type="ARBA" id="ARBA00008520"/>
    </source>
</evidence>
<dbReference type="AlphaFoldDB" id="A0AAU9D5K3"/>
<dbReference type="RefSeq" id="WP_317634615.1">
    <property type="nucleotide sequence ID" value="NZ_AP026802.1"/>
</dbReference>
<dbReference type="PROSITE" id="PS51257">
    <property type="entry name" value="PROKAR_LIPOPROTEIN"/>
    <property type="match status" value="1"/>
</dbReference>
<feature type="signal peptide" evidence="4">
    <location>
        <begin position="1"/>
        <end position="26"/>
    </location>
</feature>
<accession>A0AAU9D5K3</accession>
<evidence type="ECO:0000256" key="2">
    <source>
        <dbReference type="ARBA" id="ARBA00022448"/>
    </source>
</evidence>
<comment type="similarity">
    <text evidence="1">Belongs to the bacterial solute-binding protein 1 family.</text>
</comment>
<keyword evidence="6" id="KW-1185">Reference proteome</keyword>
<dbReference type="PANTHER" id="PTHR30061:SF50">
    <property type="entry name" value="MALTOSE_MALTODEXTRIN-BINDING PERIPLASMIC PROTEIN"/>
    <property type="match status" value="1"/>
</dbReference>
<dbReference type="Gene3D" id="3.40.190.10">
    <property type="entry name" value="Periplasmic binding protein-like II"/>
    <property type="match status" value="2"/>
</dbReference>
<dbReference type="GO" id="GO:0055052">
    <property type="term" value="C:ATP-binding cassette (ABC) transporter complex, substrate-binding subunit-containing"/>
    <property type="evidence" value="ECO:0007669"/>
    <property type="project" value="TreeGrafter"/>
</dbReference>
<protein>
    <submittedName>
        <fullName evidence="5">Sugar ABC transporter substrate-binding protein</fullName>
    </submittedName>
</protein>
<keyword evidence="3 4" id="KW-0732">Signal</keyword>
<sequence>MRLNWKKIFFSLITLMLSLILVGCTGSDNSSKAPKEKSDQVIKGKLKLWVDPNYVAVYTKIAHDFENKYPEVKITIQASNSDQMKRMVSKDPSKAADVFMISNDQIGSMVNSGLIYPLRDRRVDEIKNNNSHNIVEAITFKNNIYGYPVGIDTQVLYYDKSKLSPNDVLHWDQLTSKAAVSLGFTSMNGSYTLTPLFMSNGDQLFGEKGDNVKETNFNNEKGIEVLRWVAQQKTNQRVVDATTGTAQANLENEKIQAWVADSSLKSSFQKQLNNNLSATVLPMVKLSDKELVFKSFLHVKLFGVNQQTKLPQAAMTLAEFLTSKESQLLTFKDQGLTPANQQLQKDPTILNDSVAKSVIKMSDQEHAAVLPKLRQLSAFWPEMDQLLNDTYNGKVQESDYQNQLDELVNKISTIK</sequence>
<proteinExistence type="inferred from homology"/>
<dbReference type="EMBL" id="AP026802">
    <property type="protein sequence ID" value="BDR58783.1"/>
    <property type="molecule type" value="Genomic_DNA"/>
</dbReference>
<gene>
    <name evidence="5" type="ORF">XA3_12240</name>
</gene>
<dbReference type="InterPro" id="IPR006059">
    <property type="entry name" value="SBP"/>
</dbReference>